<dbReference type="PRINTS" id="PR00385">
    <property type="entry name" value="P450"/>
</dbReference>
<evidence type="ECO:0000256" key="5">
    <source>
        <dbReference type="PIRSR" id="PIRSR602403-1"/>
    </source>
</evidence>
<dbReference type="GO" id="GO:0004497">
    <property type="term" value="F:monooxygenase activity"/>
    <property type="evidence" value="ECO:0007669"/>
    <property type="project" value="InterPro"/>
</dbReference>
<dbReference type="GeneID" id="68289364"/>
<feature type="region of interest" description="Disordered" evidence="6">
    <location>
        <begin position="502"/>
        <end position="525"/>
    </location>
</feature>
<dbReference type="Gene3D" id="1.10.630.10">
    <property type="entry name" value="Cytochrome P450"/>
    <property type="match status" value="1"/>
</dbReference>
<evidence type="ECO:0008006" key="9">
    <source>
        <dbReference type="Google" id="ProtNLM"/>
    </source>
</evidence>
<dbReference type="EMBL" id="BOLY01000002">
    <property type="protein sequence ID" value="GIZ40452.1"/>
    <property type="molecule type" value="Genomic_DNA"/>
</dbReference>
<accession>A0A9P3CC03</accession>
<dbReference type="Pfam" id="PF00067">
    <property type="entry name" value="p450"/>
    <property type="match status" value="1"/>
</dbReference>
<dbReference type="GO" id="GO:0016705">
    <property type="term" value="F:oxidoreductase activity, acting on paired donors, with incorporation or reduction of molecular oxygen"/>
    <property type="evidence" value="ECO:0007669"/>
    <property type="project" value="InterPro"/>
</dbReference>
<comment type="cofactor">
    <cofactor evidence="1 5">
        <name>heme</name>
        <dbReference type="ChEBI" id="CHEBI:30413"/>
    </cofactor>
</comment>
<keyword evidence="3 5" id="KW-0479">Metal-binding</keyword>
<feature type="binding site" description="axial binding residue" evidence="5">
    <location>
        <position position="451"/>
    </location>
    <ligand>
        <name>heme</name>
        <dbReference type="ChEBI" id="CHEBI:30413"/>
    </ligand>
    <ligandPart>
        <name>Fe</name>
        <dbReference type="ChEBI" id="CHEBI:18248"/>
    </ligandPart>
</feature>
<dbReference type="PANTHER" id="PTHR24305:SF168">
    <property type="entry name" value="P450, PUTATIVE (EUROFUNG)-RELATED"/>
    <property type="match status" value="1"/>
</dbReference>
<organism evidence="7 8">
    <name type="scientific">Cercospora kikuchii</name>
    <dbReference type="NCBI Taxonomy" id="84275"/>
    <lineage>
        <taxon>Eukaryota</taxon>
        <taxon>Fungi</taxon>
        <taxon>Dikarya</taxon>
        <taxon>Ascomycota</taxon>
        <taxon>Pezizomycotina</taxon>
        <taxon>Dothideomycetes</taxon>
        <taxon>Dothideomycetidae</taxon>
        <taxon>Mycosphaerellales</taxon>
        <taxon>Mycosphaerellaceae</taxon>
        <taxon>Cercospora</taxon>
    </lineage>
</organism>
<dbReference type="InterPro" id="IPR036396">
    <property type="entry name" value="Cyt_P450_sf"/>
</dbReference>
<sequence length="525" mass="59855">MMGLSFTAGVPLAIATLLLLIVVQKVFQFARLRAFEGPRLAAWTKIWLLKVVQSGEMHHIFHQISTKYGTFARIGPSSLLVADVEFLRRVNAPKSKYHRSDWYKGSRFTPNEDTLISETDEVIHKSLRSRMAPGYNLKKENARCESSIDRQMGVMLNLIESKYAADSKRRGQPLDWGYLASYFAIDSITDISFSEPLGNLKVDKDQWNFLHNTEENLKPMSFFTIYPEILNLIPTTILVKYMAPHPGDNSPFGMVMGFARDRARERYGPDKIEKDDMLAVFVRQGMSQNESERTGLLQLMAGSDTVATSLRAAILYIASDPIVTKRIRDELEASGIEGHRATSDIISYSKAREQKYLLAVIREVLRIHPPAIATMEKQLGNEDDVLPDGRVIPARTIIALSLRTILRDPDVFGEDAEIFRPDRWLEDVSEEQRRKMDQAHELIFGSGRFICMGREIAMMHITKIVAEIFTRYDVSILNPEKPWHSLAYGIFVQHDQFVRMTKREDTRRDSGTALDEHMPADQLKA</sequence>
<evidence type="ECO:0000313" key="7">
    <source>
        <dbReference type="EMBL" id="GIZ40452.1"/>
    </source>
</evidence>
<keyword evidence="5" id="KW-0349">Heme</keyword>
<dbReference type="InterPro" id="IPR050121">
    <property type="entry name" value="Cytochrome_P450_monoxygenase"/>
</dbReference>
<evidence type="ECO:0000256" key="2">
    <source>
        <dbReference type="ARBA" id="ARBA00010617"/>
    </source>
</evidence>
<dbReference type="OrthoDB" id="3644013at2759"/>
<dbReference type="PANTHER" id="PTHR24305">
    <property type="entry name" value="CYTOCHROME P450"/>
    <property type="match status" value="1"/>
</dbReference>
<proteinExistence type="inferred from homology"/>
<evidence type="ECO:0000256" key="4">
    <source>
        <dbReference type="ARBA" id="ARBA00023004"/>
    </source>
</evidence>
<dbReference type="InterPro" id="IPR002403">
    <property type="entry name" value="Cyt_P450_E_grp-IV"/>
</dbReference>
<dbReference type="RefSeq" id="XP_044654939.1">
    <property type="nucleotide sequence ID" value="XM_044799004.1"/>
</dbReference>
<dbReference type="PRINTS" id="PR00465">
    <property type="entry name" value="EP450IV"/>
</dbReference>
<evidence type="ECO:0000256" key="3">
    <source>
        <dbReference type="ARBA" id="ARBA00022723"/>
    </source>
</evidence>
<keyword evidence="4 5" id="KW-0408">Iron</keyword>
<comment type="similarity">
    <text evidence="2">Belongs to the cytochrome P450 family.</text>
</comment>
<protein>
    <recommendedName>
        <fullName evidence="9">Pisatin demethylase</fullName>
    </recommendedName>
</protein>
<gene>
    <name evidence="7" type="ORF">CKM354_000378900</name>
</gene>
<evidence type="ECO:0000313" key="8">
    <source>
        <dbReference type="Proteomes" id="UP000825890"/>
    </source>
</evidence>
<dbReference type="GO" id="GO:0005506">
    <property type="term" value="F:iron ion binding"/>
    <property type="evidence" value="ECO:0007669"/>
    <property type="project" value="InterPro"/>
</dbReference>
<dbReference type="AlphaFoldDB" id="A0A9P3CC03"/>
<reference evidence="7 8" key="1">
    <citation type="submission" date="2021-01" db="EMBL/GenBank/DDBJ databases">
        <title>Cercospora kikuchii MAFF 305040 whole genome shotgun sequence.</title>
        <authorList>
            <person name="Kashiwa T."/>
            <person name="Suzuki T."/>
        </authorList>
    </citation>
    <scope>NUCLEOTIDE SEQUENCE [LARGE SCALE GENOMIC DNA]</scope>
    <source>
        <strain evidence="7 8">MAFF 305040</strain>
    </source>
</reference>
<comment type="caution">
    <text evidence="7">The sequence shown here is derived from an EMBL/GenBank/DDBJ whole genome shotgun (WGS) entry which is preliminary data.</text>
</comment>
<dbReference type="SUPFAM" id="SSF48264">
    <property type="entry name" value="Cytochrome P450"/>
    <property type="match status" value="1"/>
</dbReference>
<evidence type="ECO:0000256" key="1">
    <source>
        <dbReference type="ARBA" id="ARBA00001971"/>
    </source>
</evidence>
<evidence type="ECO:0000256" key="6">
    <source>
        <dbReference type="SAM" id="MobiDB-lite"/>
    </source>
</evidence>
<keyword evidence="8" id="KW-1185">Reference proteome</keyword>
<dbReference type="InterPro" id="IPR001128">
    <property type="entry name" value="Cyt_P450"/>
</dbReference>
<name>A0A9P3CC03_9PEZI</name>
<dbReference type="GO" id="GO:0020037">
    <property type="term" value="F:heme binding"/>
    <property type="evidence" value="ECO:0007669"/>
    <property type="project" value="InterPro"/>
</dbReference>
<dbReference type="Proteomes" id="UP000825890">
    <property type="component" value="Unassembled WGS sequence"/>
</dbReference>